<feature type="region of interest" description="Disordered" evidence="1">
    <location>
        <begin position="253"/>
        <end position="283"/>
    </location>
</feature>
<feature type="compositionally biased region" description="Basic and acidic residues" evidence="1">
    <location>
        <begin position="112"/>
        <end position="121"/>
    </location>
</feature>
<proteinExistence type="predicted"/>
<dbReference type="SUPFAM" id="SSF46565">
    <property type="entry name" value="Chaperone J-domain"/>
    <property type="match status" value="1"/>
</dbReference>
<feature type="region of interest" description="Disordered" evidence="1">
    <location>
        <begin position="211"/>
        <end position="231"/>
    </location>
</feature>
<accession>G7YU77</accession>
<feature type="compositionally biased region" description="Low complexity" evidence="1">
    <location>
        <begin position="218"/>
        <end position="231"/>
    </location>
</feature>
<protein>
    <submittedName>
        <fullName evidence="3">Chaperone protein DnaJ 1</fullName>
    </submittedName>
</protein>
<gene>
    <name evidence="3" type="ORF">CLF_111026</name>
</gene>
<keyword evidence="4" id="KW-1185">Reference proteome</keyword>
<dbReference type="AlphaFoldDB" id="G7YU77"/>
<dbReference type="EMBL" id="DF144278">
    <property type="protein sequence ID" value="GAA56507.1"/>
    <property type="molecule type" value="Genomic_DNA"/>
</dbReference>
<feature type="region of interest" description="Disordered" evidence="1">
    <location>
        <begin position="386"/>
        <end position="423"/>
    </location>
</feature>
<dbReference type="InterPro" id="IPR036869">
    <property type="entry name" value="J_dom_sf"/>
</dbReference>
<dbReference type="InterPro" id="IPR001623">
    <property type="entry name" value="DnaJ_domain"/>
</dbReference>
<dbReference type="Gene3D" id="1.10.287.110">
    <property type="entry name" value="DnaJ domain"/>
    <property type="match status" value="1"/>
</dbReference>
<evidence type="ECO:0000256" key="1">
    <source>
        <dbReference type="SAM" id="MobiDB-lite"/>
    </source>
</evidence>
<feature type="compositionally biased region" description="Polar residues" evidence="1">
    <location>
        <begin position="354"/>
        <end position="370"/>
    </location>
</feature>
<feature type="domain" description="J" evidence="2">
    <location>
        <begin position="709"/>
        <end position="774"/>
    </location>
</feature>
<feature type="compositionally biased region" description="Basic residues" evidence="1">
    <location>
        <begin position="253"/>
        <end position="276"/>
    </location>
</feature>
<dbReference type="PANTHER" id="PTHR44825:SF1">
    <property type="entry name" value="DNAJ HOMOLOG SUBFAMILY C MEMBER 4"/>
    <property type="match status" value="1"/>
</dbReference>
<dbReference type="PRINTS" id="PR00625">
    <property type="entry name" value="JDOMAIN"/>
</dbReference>
<evidence type="ECO:0000313" key="4">
    <source>
        <dbReference type="Proteomes" id="UP000008909"/>
    </source>
</evidence>
<feature type="region of interest" description="Disordered" evidence="1">
    <location>
        <begin position="517"/>
        <end position="551"/>
    </location>
</feature>
<name>G7YU77_CLOSI</name>
<feature type="compositionally biased region" description="Basic and acidic residues" evidence="1">
    <location>
        <begin position="401"/>
        <end position="421"/>
    </location>
</feature>
<dbReference type="InterPro" id="IPR052763">
    <property type="entry name" value="DnaJ_C4"/>
</dbReference>
<sequence>MQTPLPPTGRQLQSFYTAKPLCSTCSRDIALSDKISVVKEHGRPTDKLSPRRARTYRTHFGGHSEARKRLRSNLAYIESNSSEPQFRRFRGSFFVIALVRDAQSLDEVDDDFHEKPTRRDGVSPAPLQKPSAVVGTVTSKKKLAATPKGQAFRMTEFSPPTQQFDASFAIENAVNHSDLAAVEITRLDSLASTAPYMREDTADEQESITLSMDTQQQSSKFVFRRPPSSRSRSRLVASQLLQRHRGLALRAHQNRRTVRAKHRQVSKRHSLTRNKRKDLDETTADASLPSDFLESEYSLRIPEVKLEVNSGISAPVPQLAEERTTELEQCLPSLGGSPTATDRQLFKRPEAPVAQTTSSSKPTQAGKSQSVLNQVDDLETQLSSQYPESMDAPLPNQVHGIRNEERPSSESLVSKEDKENRVPSVPQVALGSEALGSRCEVKVVGPVERNKEARRQLTGHSCASCKEYYTSLGLSSPQVANRIHRCSKHRSLHGSPPSTPKGFWDISIPDSEYPVKFEDSGKEQIKRSRRRHPLNFPDKSGPSTDPERVHRPDACLRDAGKHSTKYYTSLSAIGLAAQCKIIAEAFVRTCKNFQYSIRIFSALLSQLMDAKRLNNGCTIRRPTEGYDFIIHRILDIWLRTQSCGKPSVPRIRCWLGSFVRIHETCKFCNSCYARLSQSFDINRSDQIVTVLFLVVFNHSRYATQTRVKDYYSVLQVKPTASQAEIKNAYLELSKKYHPDTAEPNSNSKSRFVDLTEAYSVLGKVESRQEYDAYRKLLDLGLVGDGFRMHYPKPSGELDAAALEAYQDEMRRKPELNTVGSMELSVIRIVRTVSVGKTLLVFSTIRVRVTPCHFQSTFQLRECKNRLPTECQAKLTGQQQLDPPVSTIFRKTDDHSSLACKDGQRRRLKRSYRRTKRRRNPSFGDEGWTVCLRRRSCSTINKVFEFAGWKQSSLSPSRQLIFIVKRSISYVENRNICADIFRLKIPVKRKFHLESEFTDAACSSDLREYLLLHELVQRALDWIYYCYFTRNRHSTSLFLRYSSGFP</sequence>
<evidence type="ECO:0000259" key="2">
    <source>
        <dbReference type="PROSITE" id="PS50076"/>
    </source>
</evidence>
<dbReference type="CDD" id="cd06257">
    <property type="entry name" value="DnaJ"/>
    <property type="match status" value="1"/>
</dbReference>
<reference key="2">
    <citation type="submission" date="2011-10" db="EMBL/GenBank/DDBJ databases">
        <title>The genome and transcriptome sequence of Clonorchis sinensis provide insights into the carcinogenic liver fluke.</title>
        <authorList>
            <person name="Wang X."/>
            <person name="Huang Y."/>
            <person name="Chen W."/>
            <person name="Liu H."/>
            <person name="Guo L."/>
            <person name="Chen Y."/>
            <person name="Luo F."/>
            <person name="Zhou W."/>
            <person name="Sun J."/>
            <person name="Mao Q."/>
            <person name="Liang P."/>
            <person name="Zhou C."/>
            <person name="Tian Y."/>
            <person name="Men J."/>
            <person name="Lv X."/>
            <person name="Huang L."/>
            <person name="Zhou J."/>
            <person name="Hu Y."/>
            <person name="Li R."/>
            <person name="Zhang F."/>
            <person name="Lei H."/>
            <person name="Li X."/>
            <person name="Hu X."/>
            <person name="Liang C."/>
            <person name="Xu J."/>
            <person name="Wu Z."/>
            <person name="Yu X."/>
        </authorList>
    </citation>
    <scope>NUCLEOTIDE SEQUENCE</scope>
    <source>
        <strain>Henan</strain>
    </source>
</reference>
<dbReference type="SMART" id="SM00271">
    <property type="entry name" value="DnaJ"/>
    <property type="match status" value="1"/>
</dbReference>
<dbReference type="Pfam" id="PF00226">
    <property type="entry name" value="DnaJ"/>
    <property type="match status" value="1"/>
</dbReference>
<feature type="region of interest" description="Disordered" evidence="1">
    <location>
        <begin position="320"/>
        <end position="370"/>
    </location>
</feature>
<feature type="compositionally biased region" description="Basic and acidic residues" evidence="1">
    <location>
        <begin position="517"/>
        <end position="526"/>
    </location>
</feature>
<dbReference type="PANTHER" id="PTHR44825">
    <property type="match status" value="1"/>
</dbReference>
<dbReference type="PROSITE" id="PS50076">
    <property type="entry name" value="DNAJ_2"/>
    <property type="match status" value="1"/>
</dbReference>
<reference evidence="3" key="1">
    <citation type="journal article" date="2011" name="Genome Biol.">
        <title>The draft genome of the carcinogenic human liver fluke Clonorchis sinensis.</title>
        <authorList>
            <person name="Wang X."/>
            <person name="Chen W."/>
            <person name="Huang Y."/>
            <person name="Sun J."/>
            <person name="Men J."/>
            <person name="Liu H."/>
            <person name="Luo F."/>
            <person name="Guo L."/>
            <person name="Lv X."/>
            <person name="Deng C."/>
            <person name="Zhou C."/>
            <person name="Fan Y."/>
            <person name="Li X."/>
            <person name="Huang L."/>
            <person name="Hu Y."/>
            <person name="Liang C."/>
            <person name="Hu X."/>
            <person name="Xu J."/>
            <person name="Yu X."/>
        </authorList>
    </citation>
    <scope>NUCLEOTIDE SEQUENCE [LARGE SCALE GENOMIC DNA]</scope>
    <source>
        <strain evidence="3">Henan</strain>
    </source>
</reference>
<evidence type="ECO:0000313" key="3">
    <source>
        <dbReference type="EMBL" id="GAA56507.1"/>
    </source>
</evidence>
<dbReference type="Proteomes" id="UP000008909">
    <property type="component" value="Unassembled WGS sequence"/>
</dbReference>
<organism evidence="3 4">
    <name type="scientific">Clonorchis sinensis</name>
    <name type="common">Chinese liver fluke</name>
    <dbReference type="NCBI Taxonomy" id="79923"/>
    <lineage>
        <taxon>Eukaryota</taxon>
        <taxon>Metazoa</taxon>
        <taxon>Spiralia</taxon>
        <taxon>Lophotrochozoa</taxon>
        <taxon>Platyhelminthes</taxon>
        <taxon>Trematoda</taxon>
        <taxon>Digenea</taxon>
        <taxon>Opisthorchiida</taxon>
        <taxon>Opisthorchiata</taxon>
        <taxon>Opisthorchiidae</taxon>
        <taxon>Clonorchis</taxon>
    </lineage>
</organism>
<feature type="region of interest" description="Disordered" evidence="1">
    <location>
        <begin position="109"/>
        <end position="140"/>
    </location>
</feature>